<feature type="domain" description="Regulatory protein YycH-like" evidence="2">
    <location>
        <begin position="45"/>
        <end position="276"/>
    </location>
</feature>
<organism evidence="3 4">
    <name type="scientific">Sulfoacidibacillus thermotolerans</name>
    <name type="common">Acidibacillus sulfuroxidans</name>
    <dbReference type="NCBI Taxonomy" id="1765684"/>
    <lineage>
        <taxon>Bacteria</taxon>
        <taxon>Bacillati</taxon>
        <taxon>Bacillota</taxon>
        <taxon>Bacilli</taxon>
        <taxon>Bacillales</taxon>
        <taxon>Alicyclobacillaceae</taxon>
        <taxon>Sulfoacidibacillus</taxon>
    </lineage>
</organism>
<keyword evidence="1" id="KW-1133">Transmembrane helix</keyword>
<comment type="caution">
    <text evidence="3">The sequence shown here is derived from an EMBL/GenBank/DDBJ whole genome shotgun (WGS) entry which is preliminary data.</text>
</comment>
<keyword evidence="1" id="KW-0472">Membrane</keyword>
<dbReference type="Gene3D" id="2.40.128.690">
    <property type="entry name" value="YycH protein, domain 3-like"/>
    <property type="match status" value="1"/>
</dbReference>
<protein>
    <recommendedName>
        <fullName evidence="2">Regulatory protein YycH-like domain-containing protein</fullName>
    </recommendedName>
</protein>
<evidence type="ECO:0000256" key="1">
    <source>
        <dbReference type="SAM" id="Phobius"/>
    </source>
</evidence>
<dbReference type="AlphaFoldDB" id="A0A2U3D9G8"/>
<evidence type="ECO:0000313" key="3">
    <source>
        <dbReference type="EMBL" id="PWI57930.1"/>
    </source>
</evidence>
<accession>A0A2U3D9G8</accession>
<dbReference type="GO" id="GO:0016020">
    <property type="term" value="C:membrane"/>
    <property type="evidence" value="ECO:0007669"/>
    <property type="project" value="InterPro"/>
</dbReference>
<feature type="transmembrane region" description="Helical" evidence="1">
    <location>
        <begin position="9"/>
        <end position="28"/>
    </location>
</feature>
<dbReference type="InterPro" id="IPR018604">
    <property type="entry name" value="YycI-like"/>
</dbReference>
<name>A0A2U3D9G8_SULT2</name>
<reference evidence="3 4" key="1">
    <citation type="submission" date="2016-11" db="EMBL/GenBank/DDBJ databases">
        <title>Comparative genomics of Acidibacillus ferroxidans species.</title>
        <authorList>
            <person name="Oliveira G."/>
            <person name="Nunes G."/>
            <person name="Oliveira R."/>
            <person name="Araujo F."/>
            <person name="Salim A."/>
            <person name="Scholte L."/>
            <person name="Morais D."/>
            <person name="Nancucheo I."/>
            <person name="Johnson D.B."/>
            <person name="Grail B."/>
            <person name="Bittencourt J."/>
            <person name="Valadares R."/>
        </authorList>
    </citation>
    <scope>NUCLEOTIDE SEQUENCE [LARGE SCALE GENOMIC DNA]</scope>
    <source>
        <strain evidence="3 4">Y002</strain>
    </source>
</reference>
<dbReference type="Proteomes" id="UP000245380">
    <property type="component" value="Unassembled WGS sequence"/>
</dbReference>
<proteinExistence type="predicted"/>
<keyword evidence="4" id="KW-1185">Reference proteome</keyword>
<evidence type="ECO:0000259" key="2">
    <source>
        <dbReference type="Pfam" id="PF09648"/>
    </source>
</evidence>
<gene>
    <name evidence="3" type="ORF">BM613_05825</name>
</gene>
<dbReference type="OrthoDB" id="2388036at2"/>
<dbReference type="EMBL" id="MPDK01000007">
    <property type="protein sequence ID" value="PWI57930.1"/>
    <property type="molecule type" value="Genomic_DNA"/>
</dbReference>
<sequence length="285" mass="32194">MDFGKVKTLLIVVFLILNMFLFGQWWTLQTSVGMYQEPYADELANVTRSLAEHHVRLQAIVPNIQPTLSILSVTPPRDPFAIIAAKALQVSVNQVRARGKSGQRVHLPQATFMQTSPTTMQLYLSPYAQPVLQSRLPIVDQIKRWVSLRAYHFNEYKFIGWHSLNQGTQAVFQEQFQGNPLILAQLLVDIKYGHIIGYTQTYLNIKGVIDPRPVISAANALLSVSLFMDKAHINEDNTIRDVLLGYSTQVQVHDIGYLTPVWWIETDLGDFVVNAFTGEVGVEND</sequence>
<dbReference type="Pfam" id="PF09648">
    <property type="entry name" value="YycI"/>
    <property type="match status" value="1"/>
</dbReference>
<evidence type="ECO:0000313" key="4">
    <source>
        <dbReference type="Proteomes" id="UP000245380"/>
    </source>
</evidence>
<dbReference type="RefSeq" id="WP_109430235.1">
    <property type="nucleotide sequence ID" value="NZ_MPDK01000007.1"/>
</dbReference>
<keyword evidence="1" id="KW-0812">Transmembrane</keyword>